<name>A0A2V1AUM5_9ASCO</name>
<accession>A0A2V1AUM5</accession>
<dbReference type="GeneID" id="37005852"/>
<evidence type="ECO:0000313" key="2">
    <source>
        <dbReference type="EMBL" id="PVH21538.1"/>
    </source>
</evidence>
<comment type="caution">
    <text evidence="2">The sequence shown here is derived from an EMBL/GenBank/DDBJ whole genome shotgun (WGS) entry which is preliminary data.</text>
</comment>
<comment type="similarity">
    <text evidence="1">Belongs to the TTI2 family.</text>
</comment>
<dbReference type="VEuPathDB" id="FungiDB:CXQ85_000519"/>
<dbReference type="InterPro" id="IPR018870">
    <property type="entry name" value="Tti2"/>
</dbReference>
<organism evidence="2 3">
    <name type="scientific">Candidozyma haemuli</name>
    <dbReference type="NCBI Taxonomy" id="45357"/>
    <lineage>
        <taxon>Eukaryota</taxon>
        <taxon>Fungi</taxon>
        <taxon>Dikarya</taxon>
        <taxon>Ascomycota</taxon>
        <taxon>Saccharomycotina</taxon>
        <taxon>Pichiomycetes</taxon>
        <taxon>Metschnikowiaceae</taxon>
        <taxon>Candidozyma</taxon>
    </lineage>
</organism>
<sequence length="488" mass="53884">MSLGGLKSDESLADVVKREDLSFDDVYNDKLRTYGGRFLAAYIEAKGLTEEQYGTVVKDIQEGLRWEKKEYDFLGSCESGEKVQWMRLALGVFGELKETDSLDVLVLVSQYLNSKVPWSNDELAQMAQKFQKEYGQAGSRFLERIKPSLLSIPNVKVSSSGYKRAGSKAAGLRPSLGFSGVASGIFEDDKRKEWKHSENITALSTVCGFLAVPDDSAEFQANWPVAITFILNVLDDSDPLFRAQGCYLVENALESGHSPVLMKSGHVDLFLESTETCLNYLPNLTPANVSLCVLGAAYPLLYKLKALRKDPVSSYIEVLEKNVLGSISHVQGRNSDRGTNEVLSFLLSQACSLIANHLGAAVLGCFSRLNYTLCQTITNPFLIDADGGAEVVDMALNVHDKCLTAFIAVEDKEGRELFASHKYDLLAAWIVLLKRVMKFKAGTTNTKDRLLRNVKGLSEIVGVDEIKEDYQAALESNPESLPSWDQII</sequence>
<reference evidence="2 3" key="1">
    <citation type="submission" date="2017-12" db="EMBL/GenBank/DDBJ databases">
        <title>Genome Sequence of a Multidrug-Resistant Candida haemulonii Isolate from a Patient with Chronic Leg Ulcers in Israel.</title>
        <authorList>
            <person name="Chow N.A."/>
            <person name="Gade L."/>
            <person name="Batra D."/>
            <person name="Rowe L.A."/>
            <person name="Ben-Ami R."/>
            <person name="Loparev V.N."/>
            <person name="Litvintseva A.P."/>
        </authorList>
    </citation>
    <scope>NUCLEOTIDE SEQUENCE [LARGE SCALE GENOMIC DNA]</scope>
    <source>
        <strain evidence="2 3">B11899</strain>
    </source>
</reference>
<dbReference type="Proteomes" id="UP000244309">
    <property type="component" value="Unassembled WGS sequence"/>
</dbReference>
<evidence type="ECO:0000256" key="1">
    <source>
        <dbReference type="ARBA" id="ARBA00034736"/>
    </source>
</evidence>
<dbReference type="Pfam" id="PF10521">
    <property type="entry name" value="Tti2"/>
    <property type="match status" value="1"/>
</dbReference>
<dbReference type="RefSeq" id="XP_025342478.1">
    <property type="nucleotide sequence ID" value="XM_025484263.1"/>
</dbReference>
<keyword evidence="3" id="KW-1185">Reference proteome</keyword>
<dbReference type="EMBL" id="PKFO01000005">
    <property type="protein sequence ID" value="PVH21538.1"/>
    <property type="molecule type" value="Genomic_DNA"/>
</dbReference>
<dbReference type="GO" id="GO:0110078">
    <property type="term" value="C:TTT Hsp90 cochaperone complex"/>
    <property type="evidence" value="ECO:0007669"/>
    <property type="project" value="InterPro"/>
</dbReference>
<dbReference type="AlphaFoldDB" id="A0A2V1AUM5"/>
<dbReference type="STRING" id="45357.A0A2V1AUM5"/>
<proteinExistence type="inferred from homology"/>
<protein>
    <submittedName>
        <fullName evidence="2">Uncharacterized protein</fullName>
    </submittedName>
</protein>
<evidence type="ECO:0000313" key="3">
    <source>
        <dbReference type="Proteomes" id="UP000244309"/>
    </source>
</evidence>
<gene>
    <name evidence="2" type="ORF">CXQ85_000519</name>
</gene>
<dbReference type="OrthoDB" id="6417021at2759"/>